<protein>
    <recommendedName>
        <fullName evidence="8">C2H2-type domain-containing protein</fullName>
    </recommendedName>
</protein>
<feature type="compositionally biased region" description="Basic and acidic residues" evidence="7">
    <location>
        <begin position="89"/>
        <end position="106"/>
    </location>
</feature>
<comment type="caution">
    <text evidence="9">The sequence shown here is derived from an EMBL/GenBank/DDBJ whole genome shotgun (WGS) entry which is preliminary data.</text>
</comment>
<evidence type="ECO:0000256" key="4">
    <source>
        <dbReference type="ARBA" id="ARBA00022833"/>
    </source>
</evidence>
<dbReference type="EMBL" id="JARUPT010001031">
    <property type="protein sequence ID" value="KAK0367898.1"/>
    <property type="molecule type" value="Genomic_DNA"/>
</dbReference>
<dbReference type="SUPFAM" id="SSF57667">
    <property type="entry name" value="beta-beta-alpha zinc fingers"/>
    <property type="match status" value="1"/>
</dbReference>
<evidence type="ECO:0000313" key="9">
    <source>
        <dbReference type="EMBL" id="KAK0367898.1"/>
    </source>
</evidence>
<dbReference type="PANTHER" id="PTHR14003:SF23">
    <property type="entry name" value="ZINC FINGER PROTEIN 143"/>
    <property type="match status" value="1"/>
</dbReference>
<dbReference type="Proteomes" id="UP001169217">
    <property type="component" value="Unassembled WGS sequence"/>
</dbReference>
<accession>A0ABQ9P6Y9</accession>
<feature type="domain" description="C2H2-type" evidence="8">
    <location>
        <begin position="128"/>
        <end position="157"/>
    </location>
</feature>
<sequence>MPSRDSARWERPVVPLVTPEHKERHSANLYDGVSGNFKTPDRLNAKDITFNEPTGADVVEFRTSVDTLMKGIQERSMSYASIKGVPENDQVKAEHESPNLEADHRASPPNTSSSIPAEVVNAPKTKKFVCDIDSCCKSFDQGHHLDNHKRAHTGEKPYQCTWLACESTFSQPGNLQAHQNKHHTKAIAELAALMNSTPDVEGLDDEQRETYRYLEGMFKNSNMGVKGRGKGRRVSTSAAKAKRPSLHRPIEHFSTSVPDKI</sequence>
<feature type="domain" description="C2H2-type" evidence="8">
    <location>
        <begin position="158"/>
        <end position="184"/>
    </location>
</feature>
<gene>
    <name evidence="9" type="ORF">CLIM01_14745</name>
</gene>
<evidence type="ECO:0000256" key="6">
    <source>
        <dbReference type="PROSITE-ProRule" id="PRU00042"/>
    </source>
</evidence>
<keyword evidence="10" id="KW-1185">Reference proteome</keyword>
<evidence type="ECO:0000256" key="1">
    <source>
        <dbReference type="ARBA" id="ARBA00022723"/>
    </source>
</evidence>
<dbReference type="PROSITE" id="PS50157">
    <property type="entry name" value="ZINC_FINGER_C2H2_2"/>
    <property type="match status" value="2"/>
</dbReference>
<evidence type="ECO:0000313" key="10">
    <source>
        <dbReference type="Proteomes" id="UP001169217"/>
    </source>
</evidence>
<feature type="region of interest" description="Disordered" evidence="7">
    <location>
        <begin position="88"/>
        <end position="119"/>
    </location>
</feature>
<dbReference type="PROSITE" id="PS00028">
    <property type="entry name" value="ZINC_FINGER_C2H2_1"/>
    <property type="match status" value="2"/>
</dbReference>
<organism evidence="9 10">
    <name type="scientific">Colletotrichum limetticola</name>
    <dbReference type="NCBI Taxonomy" id="1209924"/>
    <lineage>
        <taxon>Eukaryota</taxon>
        <taxon>Fungi</taxon>
        <taxon>Dikarya</taxon>
        <taxon>Ascomycota</taxon>
        <taxon>Pezizomycotina</taxon>
        <taxon>Sordariomycetes</taxon>
        <taxon>Hypocreomycetidae</taxon>
        <taxon>Glomerellales</taxon>
        <taxon>Glomerellaceae</taxon>
        <taxon>Colletotrichum</taxon>
        <taxon>Colletotrichum acutatum species complex</taxon>
    </lineage>
</organism>
<dbReference type="SMART" id="SM00355">
    <property type="entry name" value="ZnF_C2H2"/>
    <property type="match status" value="2"/>
</dbReference>
<dbReference type="Gene3D" id="3.30.160.60">
    <property type="entry name" value="Classic Zinc Finger"/>
    <property type="match status" value="2"/>
</dbReference>
<keyword evidence="3 6" id="KW-0863">Zinc-finger</keyword>
<feature type="region of interest" description="Disordered" evidence="7">
    <location>
        <begin position="222"/>
        <end position="261"/>
    </location>
</feature>
<evidence type="ECO:0000259" key="8">
    <source>
        <dbReference type="PROSITE" id="PS50157"/>
    </source>
</evidence>
<dbReference type="PANTHER" id="PTHR14003">
    <property type="entry name" value="TRANSCRIPTIONAL REPRESSOR PROTEIN YY"/>
    <property type="match status" value="1"/>
</dbReference>
<keyword evidence="4" id="KW-0862">Zinc</keyword>
<reference evidence="9" key="1">
    <citation type="submission" date="2023-04" db="EMBL/GenBank/DDBJ databases">
        <title>Colletotrichum limetticola genome sequence.</title>
        <authorList>
            <person name="Baroncelli R."/>
        </authorList>
    </citation>
    <scope>NUCLEOTIDE SEQUENCE</scope>
    <source>
        <strain evidence="9">KLA-Anderson</strain>
    </source>
</reference>
<dbReference type="InterPro" id="IPR013087">
    <property type="entry name" value="Znf_C2H2_type"/>
</dbReference>
<keyword evidence="2" id="KW-0677">Repeat</keyword>
<evidence type="ECO:0000256" key="7">
    <source>
        <dbReference type="SAM" id="MobiDB-lite"/>
    </source>
</evidence>
<evidence type="ECO:0000256" key="2">
    <source>
        <dbReference type="ARBA" id="ARBA00022737"/>
    </source>
</evidence>
<keyword evidence="1" id="KW-0479">Metal-binding</keyword>
<keyword evidence="5" id="KW-0539">Nucleus</keyword>
<name>A0ABQ9P6Y9_9PEZI</name>
<evidence type="ECO:0000256" key="3">
    <source>
        <dbReference type="ARBA" id="ARBA00022771"/>
    </source>
</evidence>
<evidence type="ECO:0000256" key="5">
    <source>
        <dbReference type="ARBA" id="ARBA00023242"/>
    </source>
</evidence>
<proteinExistence type="predicted"/>
<dbReference type="InterPro" id="IPR036236">
    <property type="entry name" value="Znf_C2H2_sf"/>
</dbReference>